<dbReference type="PANTHER" id="PTHR48111:SF3">
    <property type="entry name" value="TRANSCRIPTIONAL REGULATORY PROTEIN BTSR"/>
    <property type="match status" value="1"/>
</dbReference>
<dbReference type="InterPro" id="IPR001789">
    <property type="entry name" value="Sig_transdc_resp-reg_receiver"/>
</dbReference>
<dbReference type="Pfam" id="PF00072">
    <property type="entry name" value="Response_reg"/>
    <property type="match status" value="1"/>
</dbReference>
<proteinExistence type="predicted"/>
<gene>
    <name evidence="3" type="ORF">METZ01_LOCUS322233</name>
</gene>
<evidence type="ECO:0000256" key="1">
    <source>
        <dbReference type="ARBA" id="ARBA00023125"/>
    </source>
</evidence>
<dbReference type="PROSITE" id="PS50110">
    <property type="entry name" value="RESPONSE_REGULATORY"/>
    <property type="match status" value="1"/>
</dbReference>
<evidence type="ECO:0000259" key="2">
    <source>
        <dbReference type="PROSITE" id="PS50110"/>
    </source>
</evidence>
<dbReference type="GO" id="GO:0032993">
    <property type="term" value="C:protein-DNA complex"/>
    <property type="evidence" value="ECO:0007669"/>
    <property type="project" value="TreeGrafter"/>
</dbReference>
<dbReference type="InterPro" id="IPR039420">
    <property type="entry name" value="WalR-like"/>
</dbReference>
<accession>A0A382P7J3</accession>
<dbReference type="InterPro" id="IPR011006">
    <property type="entry name" value="CheY-like_superfamily"/>
</dbReference>
<keyword evidence="1" id="KW-0238">DNA-binding</keyword>
<dbReference type="Gene3D" id="3.40.50.2300">
    <property type="match status" value="1"/>
</dbReference>
<dbReference type="GO" id="GO:0000156">
    <property type="term" value="F:phosphorelay response regulator activity"/>
    <property type="evidence" value="ECO:0007669"/>
    <property type="project" value="TreeGrafter"/>
</dbReference>
<dbReference type="AlphaFoldDB" id="A0A382P7J3"/>
<reference evidence="3" key="1">
    <citation type="submission" date="2018-05" db="EMBL/GenBank/DDBJ databases">
        <authorList>
            <person name="Lanie J.A."/>
            <person name="Ng W.-L."/>
            <person name="Kazmierczak K.M."/>
            <person name="Andrzejewski T.M."/>
            <person name="Davidsen T.M."/>
            <person name="Wayne K.J."/>
            <person name="Tettelin H."/>
            <person name="Glass J.I."/>
            <person name="Rusch D."/>
            <person name="Podicherti R."/>
            <person name="Tsui H.-C.T."/>
            <person name="Winkler M.E."/>
        </authorList>
    </citation>
    <scope>NUCLEOTIDE SEQUENCE</scope>
</reference>
<feature type="domain" description="Response regulatory" evidence="2">
    <location>
        <begin position="7"/>
        <end position="112"/>
    </location>
</feature>
<sequence>MNPLILRVVVIDDEAIARQGLITRLKGLDNVEVVAECGNAEQALNAISLHKPNLLLVDINMPKVSGIELVSRLQGKEQPMVIFITAFDRFAVEAFELHAVDYLLKPVSSERL</sequence>
<dbReference type="SUPFAM" id="SSF52172">
    <property type="entry name" value="CheY-like"/>
    <property type="match status" value="1"/>
</dbReference>
<dbReference type="GO" id="GO:0005829">
    <property type="term" value="C:cytosol"/>
    <property type="evidence" value="ECO:0007669"/>
    <property type="project" value="TreeGrafter"/>
</dbReference>
<dbReference type="PANTHER" id="PTHR48111">
    <property type="entry name" value="REGULATOR OF RPOS"/>
    <property type="match status" value="1"/>
</dbReference>
<feature type="non-terminal residue" evidence="3">
    <location>
        <position position="112"/>
    </location>
</feature>
<dbReference type="GO" id="GO:0006355">
    <property type="term" value="P:regulation of DNA-templated transcription"/>
    <property type="evidence" value="ECO:0007669"/>
    <property type="project" value="TreeGrafter"/>
</dbReference>
<name>A0A382P7J3_9ZZZZ</name>
<dbReference type="EMBL" id="UINC01105442">
    <property type="protein sequence ID" value="SVC69379.1"/>
    <property type="molecule type" value="Genomic_DNA"/>
</dbReference>
<evidence type="ECO:0000313" key="3">
    <source>
        <dbReference type="EMBL" id="SVC69379.1"/>
    </source>
</evidence>
<dbReference type="SMART" id="SM00448">
    <property type="entry name" value="REC"/>
    <property type="match status" value="1"/>
</dbReference>
<protein>
    <recommendedName>
        <fullName evidence="2">Response regulatory domain-containing protein</fullName>
    </recommendedName>
</protein>
<organism evidence="3">
    <name type="scientific">marine metagenome</name>
    <dbReference type="NCBI Taxonomy" id="408172"/>
    <lineage>
        <taxon>unclassified sequences</taxon>
        <taxon>metagenomes</taxon>
        <taxon>ecological metagenomes</taxon>
    </lineage>
</organism>
<dbReference type="GO" id="GO:0000976">
    <property type="term" value="F:transcription cis-regulatory region binding"/>
    <property type="evidence" value="ECO:0007669"/>
    <property type="project" value="TreeGrafter"/>
</dbReference>